<reference evidence="12" key="1">
    <citation type="submission" date="2006-01" db="EMBL/GenBank/DDBJ databases">
        <title>Genome of the cyst-dividing bacterium Ramlibacter tataouinensis.</title>
        <authorList>
            <person name="Barakat M."/>
            <person name="Ortet P."/>
            <person name="De Luca G."/>
            <person name="Jourlin-Castelli C."/>
            <person name="Ansaldi M."/>
            <person name="Py B."/>
            <person name="Fichant G."/>
            <person name="Coutinho P."/>
            <person name="Voulhoux R."/>
            <person name="Bastien O."/>
            <person name="Roy S."/>
            <person name="Marechal E."/>
            <person name="Henrissat B."/>
            <person name="Quentin Y."/>
            <person name="Noirot P."/>
            <person name="Filloux A."/>
            <person name="Mejean V."/>
            <person name="DuBow M."/>
            <person name="Barras F."/>
            <person name="Heulin T."/>
        </authorList>
    </citation>
    <scope>NUCLEOTIDE SEQUENCE [LARGE SCALE GENOMIC DNA]</scope>
    <source>
        <strain evidence="12">ATCC BAA-407 / DSM 14655 / LMG 21543 / TTB310</strain>
    </source>
</reference>
<dbReference type="EC" id="2.7.13.3" evidence="3"/>
<dbReference type="Pfam" id="PF02518">
    <property type="entry name" value="HATPase_c"/>
    <property type="match status" value="1"/>
</dbReference>
<dbReference type="InterPro" id="IPR003594">
    <property type="entry name" value="HATPase_dom"/>
</dbReference>
<reference evidence="11 12" key="2">
    <citation type="journal article" date="2011" name="PLoS ONE">
        <title>The Cyst-Dividing Bacterium Ramlibacter tataouinensis TTB310 Genome Reveals a Well-Stocked Toolbox for Adaptation to a Desert Environment.</title>
        <authorList>
            <person name="De Luca G."/>
            <person name="Barakat M."/>
            <person name="Ortet P."/>
            <person name="Fochesato S."/>
            <person name="Jourlin-Castelli C."/>
            <person name="Ansaldi M."/>
            <person name="Py B."/>
            <person name="Fichant G."/>
            <person name="Coutinho P.M."/>
            <person name="Voulhoux R."/>
            <person name="Bastien O."/>
            <person name="Marechal E."/>
            <person name="Henrissat B."/>
            <person name="Quentin Y."/>
            <person name="Noirot P."/>
            <person name="Filloux A."/>
            <person name="Mejean V."/>
            <person name="Dubow M.S."/>
            <person name="Barras F."/>
            <person name="Barbe V."/>
            <person name="Weissenbach J."/>
            <person name="Mihalcescu I."/>
            <person name="Vermeglio A."/>
            <person name="Achouak W."/>
            <person name="Heulin T."/>
        </authorList>
    </citation>
    <scope>NUCLEOTIDE SEQUENCE [LARGE SCALE GENOMIC DNA]</scope>
    <source>
        <strain evidence="12">ATCC BAA-407 / DSM 14655 / LMG 21543 / TTB310</strain>
    </source>
</reference>
<sequence>MAPALLASAAAIFYVYQEEQAAFQRAMREATRAMALVVERELAKRETLVRTLAGSPTLTRGDLAAFHQYAQAMAPANDTVIVLSDLSGQQLLNTRRPFGETALPRTVFAEARRRAGPMATLVSDLYWAPLGKQHSFAVEVPVVRDGRVLYYLSVGGFASHLQPVLGDQNLPERWIGSIIDTRGVIVARSIAPEKIVGRTVPPAMLQALAQQQEGAFRTVSLDGVPVLASFSKSRVYGWGFIIGVPLREITSPLNAAGAFALASLALLAAALAGALWVARQLVGPVRQVAQASEAIGQGGAVEPAGTGLAETDKVMRALAAASRSIRDANEAMQARVADALAEAEKAQRIVVQNQRLEAIGHLTGGVAHDFNNLLMVVSNNVHLLRRQRPELQGSTPLAGIERAVATGTKLTRQLLAFARRQALRPELIRLQDRLPDLMDLVRPTLHGGIEVRCEVDPATPLVRVDPAEFELALINLAVNARDAMEQGGRLSFRARPAPGGLAVIEVADTGKGIEPQVMARVFEPFFTTKPVGHGTGLGLSQVYGFAAQAQGRAEIESEPGRGTVVRLCLPAATTQEAVCDGQEAADPGSSVGDGLLLLVEDNLELAAVTQDMLRQSGYAVRHVASGDEARALLAAGEPFEAVLSDMRMPGRTSGLDLASWLRQQGDQIPIVLMTGYSAELERAGRLQFEVVSKPCPPEQLLAMLRQAVERARAARRQVAAAKEAK</sequence>
<dbReference type="SMART" id="SM00388">
    <property type="entry name" value="HisKA"/>
    <property type="match status" value="1"/>
</dbReference>
<dbReference type="STRING" id="365046.Rta_33860"/>
<dbReference type="CDD" id="cd18774">
    <property type="entry name" value="PDC2_HK_sensor"/>
    <property type="match status" value="1"/>
</dbReference>
<dbReference type="EMBL" id="CP000245">
    <property type="protein sequence ID" value="AEG94499.1"/>
    <property type="molecule type" value="Genomic_DNA"/>
</dbReference>
<dbReference type="PROSITE" id="PS50110">
    <property type="entry name" value="RESPONSE_REGULATORY"/>
    <property type="match status" value="1"/>
</dbReference>
<dbReference type="Gene3D" id="1.10.287.130">
    <property type="match status" value="1"/>
</dbReference>
<evidence type="ECO:0000259" key="10">
    <source>
        <dbReference type="PROSITE" id="PS50885"/>
    </source>
</evidence>
<dbReference type="Gene3D" id="3.30.450.20">
    <property type="entry name" value="PAS domain"/>
    <property type="match status" value="2"/>
</dbReference>
<dbReference type="PROSITE" id="PS50885">
    <property type="entry name" value="HAMP"/>
    <property type="match status" value="1"/>
</dbReference>
<evidence type="ECO:0000256" key="7">
    <source>
        <dbReference type="PROSITE-ProRule" id="PRU00169"/>
    </source>
</evidence>
<comment type="catalytic activity">
    <reaction evidence="1">
        <text>ATP + protein L-histidine = ADP + protein N-phospho-L-histidine.</text>
        <dbReference type="EC" id="2.7.13.3"/>
    </reaction>
</comment>
<dbReference type="HOGENOM" id="CLU_000445_114_21_4"/>
<keyword evidence="4 7" id="KW-0597">Phosphoprotein</keyword>
<keyword evidence="6 11" id="KW-0418">Kinase</keyword>
<feature type="modified residue" description="4-aspartylphosphate" evidence="7">
    <location>
        <position position="645"/>
    </location>
</feature>
<dbReference type="GO" id="GO:0016020">
    <property type="term" value="C:membrane"/>
    <property type="evidence" value="ECO:0007669"/>
    <property type="project" value="UniProtKB-SubCell"/>
</dbReference>
<feature type="domain" description="HAMP" evidence="10">
    <location>
        <begin position="279"/>
        <end position="330"/>
    </location>
</feature>
<dbReference type="InterPro" id="IPR011006">
    <property type="entry name" value="CheY-like_superfamily"/>
</dbReference>
<dbReference type="eggNOG" id="COG4191">
    <property type="taxonomic scope" value="Bacteria"/>
</dbReference>
<evidence type="ECO:0000313" key="12">
    <source>
        <dbReference type="Proteomes" id="UP000008385"/>
    </source>
</evidence>
<protein>
    <recommendedName>
        <fullName evidence="3">histidine kinase</fullName>
        <ecNumber evidence="3">2.7.13.3</ecNumber>
    </recommendedName>
</protein>
<dbReference type="SUPFAM" id="SSF52172">
    <property type="entry name" value="CheY-like"/>
    <property type="match status" value="1"/>
</dbReference>
<dbReference type="CDD" id="cd00082">
    <property type="entry name" value="HisKA"/>
    <property type="match status" value="1"/>
</dbReference>
<dbReference type="CDD" id="cd00156">
    <property type="entry name" value="REC"/>
    <property type="match status" value="1"/>
</dbReference>
<dbReference type="eggNOG" id="COG0745">
    <property type="taxonomic scope" value="Bacteria"/>
</dbReference>
<keyword evidence="12" id="KW-1185">Reference proteome</keyword>
<dbReference type="InterPro" id="IPR003661">
    <property type="entry name" value="HisK_dim/P_dom"/>
</dbReference>
<dbReference type="InterPro" id="IPR003660">
    <property type="entry name" value="HAMP_dom"/>
</dbReference>
<evidence type="ECO:0000256" key="6">
    <source>
        <dbReference type="ARBA" id="ARBA00022777"/>
    </source>
</evidence>
<dbReference type="Gene3D" id="3.30.565.10">
    <property type="entry name" value="Histidine kinase-like ATPase, C-terminal domain"/>
    <property type="match status" value="1"/>
</dbReference>
<dbReference type="PANTHER" id="PTHR43065:SF49">
    <property type="entry name" value="HISTIDINE KINASE"/>
    <property type="match status" value="1"/>
</dbReference>
<feature type="domain" description="Histidine kinase" evidence="8">
    <location>
        <begin position="365"/>
        <end position="573"/>
    </location>
</feature>
<dbReference type="Pfam" id="PF00072">
    <property type="entry name" value="Response_reg"/>
    <property type="match status" value="1"/>
</dbReference>
<accession>F5XZE2</accession>
<dbReference type="KEGG" id="rta:Rta_33860"/>
<name>F5XZE2_RAMTT</name>
<dbReference type="GO" id="GO:0000155">
    <property type="term" value="F:phosphorelay sensor kinase activity"/>
    <property type="evidence" value="ECO:0007669"/>
    <property type="project" value="InterPro"/>
</dbReference>
<dbReference type="InterPro" id="IPR036097">
    <property type="entry name" value="HisK_dim/P_sf"/>
</dbReference>
<dbReference type="PROSITE" id="PS50109">
    <property type="entry name" value="HIS_KIN"/>
    <property type="match status" value="1"/>
</dbReference>
<dbReference type="SUPFAM" id="SSF47384">
    <property type="entry name" value="Homodimeric domain of signal transducing histidine kinase"/>
    <property type="match status" value="1"/>
</dbReference>
<evidence type="ECO:0000256" key="2">
    <source>
        <dbReference type="ARBA" id="ARBA00004370"/>
    </source>
</evidence>
<feature type="domain" description="Response regulatory" evidence="9">
    <location>
        <begin position="595"/>
        <end position="708"/>
    </location>
</feature>
<keyword evidence="5" id="KW-0808">Transferase</keyword>
<evidence type="ECO:0000256" key="4">
    <source>
        <dbReference type="ARBA" id="ARBA00022553"/>
    </source>
</evidence>
<dbReference type="SUPFAM" id="SSF55874">
    <property type="entry name" value="ATPase domain of HSP90 chaperone/DNA topoisomerase II/histidine kinase"/>
    <property type="match status" value="1"/>
</dbReference>
<proteinExistence type="predicted"/>
<comment type="subcellular location">
    <subcellularLocation>
        <location evidence="2">Membrane</location>
    </subcellularLocation>
</comment>
<dbReference type="InterPro" id="IPR036890">
    <property type="entry name" value="HATPase_C_sf"/>
</dbReference>
<dbReference type="InterPro" id="IPR004358">
    <property type="entry name" value="Sig_transdc_His_kin-like_C"/>
</dbReference>
<dbReference type="PRINTS" id="PR00344">
    <property type="entry name" value="BCTRLSENSOR"/>
</dbReference>
<organism evidence="11 12">
    <name type="scientific">Ramlibacter tataouinensis (strain ATCC BAA-407 / DSM 14655 / LMG 21543 / TTB310)</name>
    <dbReference type="NCBI Taxonomy" id="365046"/>
    <lineage>
        <taxon>Bacteria</taxon>
        <taxon>Pseudomonadati</taxon>
        <taxon>Pseudomonadota</taxon>
        <taxon>Betaproteobacteria</taxon>
        <taxon>Burkholderiales</taxon>
        <taxon>Comamonadaceae</taxon>
        <taxon>Ramlibacter</taxon>
    </lineage>
</organism>
<dbReference type="Gene3D" id="3.40.50.2300">
    <property type="match status" value="1"/>
</dbReference>
<dbReference type="InterPro" id="IPR005467">
    <property type="entry name" value="His_kinase_dom"/>
</dbReference>
<dbReference type="Proteomes" id="UP000008385">
    <property type="component" value="Chromosome"/>
</dbReference>
<evidence type="ECO:0000256" key="5">
    <source>
        <dbReference type="ARBA" id="ARBA00022679"/>
    </source>
</evidence>
<evidence type="ECO:0000313" key="11">
    <source>
        <dbReference type="EMBL" id="AEG94499.1"/>
    </source>
</evidence>
<dbReference type="PANTHER" id="PTHR43065">
    <property type="entry name" value="SENSOR HISTIDINE KINASE"/>
    <property type="match status" value="1"/>
</dbReference>
<gene>
    <name evidence="11" type="ordered locus">Rta_33860</name>
</gene>
<evidence type="ECO:0000259" key="9">
    <source>
        <dbReference type="PROSITE" id="PS50110"/>
    </source>
</evidence>
<evidence type="ECO:0000256" key="3">
    <source>
        <dbReference type="ARBA" id="ARBA00012438"/>
    </source>
</evidence>
<dbReference type="SMART" id="SM00387">
    <property type="entry name" value="HATPase_c"/>
    <property type="match status" value="1"/>
</dbReference>
<evidence type="ECO:0000259" key="8">
    <source>
        <dbReference type="PROSITE" id="PS50109"/>
    </source>
</evidence>
<dbReference type="SMART" id="SM00448">
    <property type="entry name" value="REC"/>
    <property type="match status" value="1"/>
</dbReference>
<dbReference type="InterPro" id="IPR001789">
    <property type="entry name" value="Sig_transdc_resp-reg_receiver"/>
</dbReference>
<dbReference type="AlphaFoldDB" id="F5XZE2"/>
<evidence type="ECO:0000256" key="1">
    <source>
        <dbReference type="ARBA" id="ARBA00000085"/>
    </source>
</evidence>